<feature type="region of interest" description="Disordered" evidence="1">
    <location>
        <begin position="226"/>
        <end position="284"/>
    </location>
</feature>
<feature type="region of interest" description="Disordered" evidence="1">
    <location>
        <begin position="139"/>
        <end position="209"/>
    </location>
</feature>
<dbReference type="Proteomes" id="UP001642464">
    <property type="component" value="Unassembled WGS sequence"/>
</dbReference>
<dbReference type="EMBL" id="CAXAMM010004224">
    <property type="protein sequence ID" value="CAK9002902.1"/>
    <property type="molecule type" value="Genomic_DNA"/>
</dbReference>
<feature type="compositionally biased region" description="Basic and acidic residues" evidence="1">
    <location>
        <begin position="140"/>
        <end position="150"/>
    </location>
</feature>
<sequence>MRFSRSLKSKRSPIEVRRAGAAAFRNTDRLQVLLEQWTACDGCWAQSDFVMQIRSKSRHRQIGSRRWLTRAELLQKYGSQAVVDSIIAAKMHPDVAPTHVRSNPDCHGHDCEETRQYLVWDKDAIEETQDLVTTQLFEAAEGKGESEHSGKSKKKSSKKKKTARGKHSKKAKGKKKKNRKSSSSSQSSESDSDSESSSASSASAPESEAGGCAGCLLPVTKNQVTGKAVKGGKNGKDGANKKEETPEEKKKRQEKEQEEARKKEEKAKEKQKNAEFKKEQRKGTQALTKINNQISTAAFLEDKLHNMSKSVSDAILAEVKPHITSLKTMRGKLQKAVDLAKEINQIRIPVFNDKVPGKVSVESFPIIDPHSILSYLFDEVGIQLDHQDIARFWQHSRAMGEPWALASPATEAHVPLGLHGDGARLWTIYQVEKMVAIHINIIHFRPTSVRHSRFLVFTCPREKLIKNRSLNVVFRRLTWSLNSAFEGIHPRTGPAGGPLFGRAAKLAGTPLCKTGLQFCMCELRGDWEWFRDIFRFTASWQSREVCYRCPAVAKLLPGDDDDGHIYYNNSESSTWLRYEFSLQQFVARRLKETNLCPLLMLKGFHPGCLKFCSMHAINLGLLFACNGGALLLLCEDLLFFGGGAFDQQLDRAYANFLGFCRARRIPHSQPPFIPRMVKKRNGDEMLTAKAYNGRVICSWLNHALLEALDLHPNHEILNLTSAALNLGHVWWSFHGPTHPVRLTLFLSQPSILPIELAVSLRYNWRLNTGRCPRPLPTPLCHAL</sequence>
<gene>
    <name evidence="2" type="ORF">SCF082_LOCUS7533</name>
</gene>
<proteinExistence type="predicted"/>
<name>A0ABP0ILL2_9DINO</name>
<feature type="compositionally biased region" description="Low complexity" evidence="1">
    <location>
        <begin position="181"/>
        <end position="209"/>
    </location>
</feature>
<feature type="compositionally biased region" description="Basic and acidic residues" evidence="1">
    <location>
        <begin position="234"/>
        <end position="282"/>
    </location>
</feature>
<protein>
    <submittedName>
        <fullName evidence="2">Uncharacterized protein</fullName>
    </submittedName>
</protein>
<evidence type="ECO:0000313" key="2">
    <source>
        <dbReference type="EMBL" id="CAK9002902.1"/>
    </source>
</evidence>
<comment type="caution">
    <text evidence="2">The sequence shown here is derived from an EMBL/GenBank/DDBJ whole genome shotgun (WGS) entry which is preliminary data.</text>
</comment>
<evidence type="ECO:0000313" key="3">
    <source>
        <dbReference type="Proteomes" id="UP001642464"/>
    </source>
</evidence>
<evidence type="ECO:0000256" key="1">
    <source>
        <dbReference type="SAM" id="MobiDB-lite"/>
    </source>
</evidence>
<accession>A0ABP0ILL2</accession>
<feature type="compositionally biased region" description="Basic residues" evidence="1">
    <location>
        <begin position="151"/>
        <end position="180"/>
    </location>
</feature>
<reference evidence="2 3" key="1">
    <citation type="submission" date="2024-02" db="EMBL/GenBank/DDBJ databases">
        <authorList>
            <person name="Chen Y."/>
            <person name="Shah S."/>
            <person name="Dougan E. K."/>
            <person name="Thang M."/>
            <person name="Chan C."/>
        </authorList>
    </citation>
    <scope>NUCLEOTIDE SEQUENCE [LARGE SCALE GENOMIC DNA]</scope>
</reference>
<organism evidence="2 3">
    <name type="scientific">Durusdinium trenchii</name>
    <dbReference type="NCBI Taxonomy" id="1381693"/>
    <lineage>
        <taxon>Eukaryota</taxon>
        <taxon>Sar</taxon>
        <taxon>Alveolata</taxon>
        <taxon>Dinophyceae</taxon>
        <taxon>Suessiales</taxon>
        <taxon>Symbiodiniaceae</taxon>
        <taxon>Durusdinium</taxon>
    </lineage>
</organism>
<keyword evidence="3" id="KW-1185">Reference proteome</keyword>